<sequence length="175" mass="16967">MLRGAVSAGAGAALSEKLGQAGPQSASDDARLSGRGSRAGRVSRAGMVAGAAIEGMLPVMSGSAAGDDGCARLSCVAETSAVGDGCARRGSTVEPAGRASVPSDGRLGQRGPGSQTVASPVGSDGSRGHSAAAAGPSVKRGTETTRVANAVAARNERPLSPVTPGSLCLREQGTI</sequence>
<dbReference type="Proteomes" id="UP000248863">
    <property type="component" value="Unassembled WGS sequence"/>
</dbReference>
<feature type="region of interest" description="Disordered" evidence="1">
    <location>
        <begin position="81"/>
        <end position="175"/>
    </location>
</feature>
<accession>A0A327K440</accession>
<gene>
    <name evidence="2" type="ORF">CH338_23815</name>
</gene>
<dbReference type="AlphaFoldDB" id="A0A327K440"/>
<name>A0A327K440_9BRAD</name>
<reference evidence="2 3" key="1">
    <citation type="submission" date="2017-07" db="EMBL/GenBank/DDBJ databases">
        <title>Draft Genome Sequences of Select Purple Nonsulfur Bacteria.</title>
        <authorList>
            <person name="Lasarre B."/>
            <person name="Mckinlay J.B."/>
        </authorList>
    </citation>
    <scope>NUCLEOTIDE SEQUENCE [LARGE SCALE GENOMIC DNA]</scope>
    <source>
        <strain evidence="2 3">DSM 11907</strain>
    </source>
</reference>
<feature type="region of interest" description="Disordered" evidence="1">
    <location>
        <begin position="14"/>
        <end position="41"/>
    </location>
</feature>
<dbReference type="EMBL" id="NPEU01000411">
    <property type="protein sequence ID" value="RAI32644.1"/>
    <property type="molecule type" value="Genomic_DNA"/>
</dbReference>
<feature type="compositionally biased region" description="Low complexity" evidence="1">
    <location>
        <begin position="144"/>
        <end position="153"/>
    </location>
</feature>
<protein>
    <submittedName>
        <fullName evidence="2">Uncharacterized protein</fullName>
    </submittedName>
</protein>
<proteinExistence type="predicted"/>
<evidence type="ECO:0000313" key="2">
    <source>
        <dbReference type="EMBL" id="RAI32644.1"/>
    </source>
</evidence>
<organism evidence="2 3">
    <name type="scientific">Rhodoplanes elegans</name>
    <dbReference type="NCBI Taxonomy" id="29408"/>
    <lineage>
        <taxon>Bacteria</taxon>
        <taxon>Pseudomonadati</taxon>
        <taxon>Pseudomonadota</taxon>
        <taxon>Alphaproteobacteria</taxon>
        <taxon>Hyphomicrobiales</taxon>
        <taxon>Nitrobacteraceae</taxon>
        <taxon>Rhodoplanes</taxon>
    </lineage>
</organism>
<evidence type="ECO:0000313" key="3">
    <source>
        <dbReference type="Proteomes" id="UP000248863"/>
    </source>
</evidence>
<evidence type="ECO:0000256" key="1">
    <source>
        <dbReference type="SAM" id="MobiDB-lite"/>
    </source>
</evidence>
<keyword evidence="3" id="KW-1185">Reference proteome</keyword>
<comment type="caution">
    <text evidence="2">The sequence shown here is derived from an EMBL/GenBank/DDBJ whole genome shotgun (WGS) entry which is preliminary data.</text>
</comment>